<reference evidence="8 9" key="1">
    <citation type="journal article" date="2015" name="Genome Announc.">
        <title>Expanding the biotechnology potential of lactobacilli through comparative genomics of 213 strains and associated genera.</title>
        <authorList>
            <person name="Sun Z."/>
            <person name="Harris H.M."/>
            <person name="McCann A."/>
            <person name="Guo C."/>
            <person name="Argimon S."/>
            <person name="Zhang W."/>
            <person name="Yang X."/>
            <person name="Jeffery I.B."/>
            <person name="Cooney J.C."/>
            <person name="Kagawa T.F."/>
            <person name="Liu W."/>
            <person name="Song Y."/>
            <person name="Salvetti E."/>
            <person name="Wrobel A."/>
            <person name="Rasinkangas P."/>
            <person name="Parkhill J."/>
            <person name="Rea M.C."/>
            <person name="O'Sullivan O."/>
            <person name="Ritari J."/>
            <person name="Douillard F.P."/>
            <person name="Paul Ross R."/>
            <person name="Yang R."/>
            <person name="Briner A.E."/>
            <person name="Felis G.E."/>
            <person name="de Vos W.M."/>
            <person name="Barrangou R."/>
            <person name="Klaenhammer T.R."/>
            <person name="Caufield P.W."/>
            <person name="Cui Y."/>
            <person name="Zhang H."/>
            <person name="O'Toole P.W."/>
        </authorList>
    </citation>
    <scope>NUCLEOTIDE SEQUENCE [LARGE SCALE GENOMIC DNA]</scope>
    <source>
        <strain evidence="8 9">DSM 20515</strain>
    </source>
</reference>
<feature type="chain" id="PRO_5039164206" evidence="6">
    <location>
        <begin position="22"/>
        <end position="547"/>
    </location>
</feature>
<keyword evidence="3" id="KW-0813">Transport</keyword>
<evidence type="ECO:0000313" key="8">
    <source>
        <dbReference type="EMBL" id="KRM76949.1"/>
    </source>
</evidence>
<evidence type="ECO:0000256" key="4">
    <source>
        <dbReference type="ARBA" id="ARBA00022729"/>
    </source>
</evidence>
<dbReference type="Gene3D" id="3.90.76.10">
    <property type="entry name" value="Dipeptide-binding Protein, Domain 1"/>
    <property type="match status" value="1"/>
</dbReference>
<accession>A0A0R2BE53</accession>
<keyword evidence="4 6" id="KW-0732">Signal</keyword>
<dbReference type="PANTHER" id="PTHR30290:SF10">
    <property type="entry name" value="PERIPLASMIC OLIGOPEPTIDE-BINDING PROTEIN-RELATED"/>
    <property type="match status" value="1"/>
</dbReference>
<protein>
    <submittedName>
        <fullName evidence="8">Lipoprotein, peptide binding protein oppa like protein</fullName>
    </submittedName>
</protein>
<dbReference type="GO" id="GO:0043190">
    <property type="term" value="C:ATP-binding cassette (ABC) transporter complex"/>
    <property type="evidence" value="ECO:0007669"/>
    <property type="project" value="InterPro"/>
</dbReference>
<dbReference type="RefSeq" id="WP_056996312.1">
    <property type="nucleotide sequence ID" value="NZ_AYYR01000015.1"/>
</dbReference>
<dbReference type="Pfam" id="PF00496">
    <property type="entry name" value="SBP_bac_5"/>
    <property type="match status" value="1"/>
</dbReference>
<organism evidence="8 9">
    <name type="scientific">Secundilactobacillus collinoides DSM 20515 = JCM 1123</name>
    <dbReference type="NCBI Taxonomy" id="1423733"/>
    <lineage>
        <taxon>Bacteria</taxon>
        <taxon>Bacillati</taxon>
        <taxon>Bacillota</taxon>
        <taxon>Bacilli</taxon>
        <taxon>Lactobacillales</taxon>
        <taxon>Lactobacillaceae</taxon>
        <taxon>Secundilactobacillus</taxon>
    </lineage>
</organism>
<comment type="subcellular location">
    <subcellularLocation>
        <location evidence="1">Cell envelope</location>
    </subcellularLocation>
</comment>
<dbReference type="GO" id="GO:0015833">
    <property type="term" value="P:peptide transport"/>
    <property type="evidence" value="ECO:0007669"/>
    <property type="project" value="UniProtKB-KW"/>
</dbReference>
<dbReference type="PATRIC" id="fig|1423733.4.peg.777"/>
<dbReference type="PANTHER" id="PTHR30290">
    <property type="entry name" value="PERIPLASMIC BINDING COMPONENT OF ABC TRANSPORTER"/>
    <property type="match status" value="1"/>
</dbReference>
<dbReference type="InterPro" id="IPR039424">
    <property type="entry name" value="SBP_5"/>
</dbReference>
<dbReference type="STRING" id="33960.TY91_00060"/>
<dbReference type="InterPro" id="IPR000914">
    <property type="entry name" value="SBP_5_dom"/>
</dbReference>
<keyword evidence="8" id="KW-0449">Lipoprotein</keyword>
<dbReference type="Gene3D" id="3.40.190.10">
    <property type="entry name" value="Periplasmic binding protein-like II"/>
    <property type="match status" value="1"/>
</dbReference>
<sequence length="547" mass="59819">MTSRGKFGLGLSVFGLLLVLAGCGQSGSNTGAQKTGTQTKPLKVTASQTMATADPTKATDVVSQAAIAQVYEGLYTTNKQGKVVPGIATKVVKPTNGGKTYTFTLRKNAKWSNGTAVTAQDFVYALRRQADPKTKSQEVGHIAEIKNATAINNGKLPLKDLGVKALSAHKLQITLVSKTPWFKYRLATELYPLNKKFTEKYGSNYGSSAAKTLSDGPYTLKKWTGTGDTWTYAKNNDYYGKKNVRIKTVNVQTVKDVSTAQNLFSSNSVQLTTLTGTHVQAAATGKLKKELHVTKSNRLAYLDWNSKHKTLTNTNLRLAVSYAINRESLVKNVLKDKSLAAKSAVTEGNFSNPSTGKDFNTDTGNLYPYNVKKAKAYWAKAQQQLGKKKLNIELLTSDDDVSKSVGEYIQSAIQQNLKGITVSLKTVPLNNEIAAMEKGSFELASMGWTSDFKDPLDFLNKASITNAINFGRFHSAAYEKLIKIITDDKQSESARYTTMQAAAKMLAKNQGFTPLYQSTKATLISSKVAGVQPTLLRDTLYRYAYWK</sequence>
<dbReference type="AlphaFoldDB" id="A0A0R2BE53"/>
<evidence type="ECO:0000259" key="7">
    <source>
        <dbReference type="Pfam" id="PF00496"/>
    </source>
</evidence>
<evidence type="ECO:0000256" key="3">
    <source>
        <dbReference type="ARBA" id="ARBA00022448"/>
    </source>
</evidence>
<evidence type="ECO:0000256" key="1">
    <source>
        <dbReference type="ARBA" id="ARBA00004196"/>
    </source>
</evidence>
<dbReference type="InterPro" id="IPR030678">
    <property type="entry name" value="Peptide/Ni-bd"/>
</dbReference>
<keyword evidence="5" id="KW-0653">Protein transport</keyword>
<feature type="domain" description="Solute-binding protein family 5" evidence="7">
    <location>
        <begin position="82"/>
        <end position="462"/>
    </location>
</feature>
<dbReference type="GO" id="GO:1904680">
    <property type="term" value="F:peptide transmembrane transporter activity"/>
    <property type="evidence" value="ECO:0007669"/>
    <property type="project" value="TreeGrafter"/>
</dbReference>
<dbReference type="PROSITE" id="PS51257">
    <property type="entry name" value="PROKAR_LIPOPROTEIN"/>
    <property type="match status" value="1"/>
</dbReference>
<dbReference type="GO" id="GO:0030313">
    <property type="term" value="C:cell envelope"/>
    <property type="evidence" value="ECO:0007669"/>
    <property type="project" value="UniProtKB-SubCell"/>
</dbReference>
<evidence type="ECO:0000256" key="2">
    <source>
        <dbReference type="ARBA" id="ARBA00005695"/>
    </source>
</evidence>
<dbReference type="PIRSF" id="PIRSF002741">
    <property type="entry name" value="MppA"/>
    <property type="match status" value="1"/>
</dbReference>
<feature type="signal peptide" evidence="6">
    <location>
        <begin position="1"/>
        <end position="21"/>
    </location>
</feature>
<proteinExistence type="inferred from homology"/>
<dbReference type="GO" id="GO:0042597">
    <property type="term" value="C:periplasmic space"/>
    <property type="evidence" value="ECO:0007669"/>
    <property type="project" value="UniProtKB-ARBA"/>
</dbReference>
<keyword evidence="5" id="KW-0571">Peptide transport</keyword>
<dbReference type="CDD" id="cd08504">
    <property type="entry name" value="PBP2_OppA"/>
    <property type="match status" value="1"/>
</dbReference>
<evidence type="ECO:0000313" key="9">
    <source>
        <dbReference type="Proteomes" id="UP000051845"/>
    </source>
</evidence>
<evidence type="ECO:0000256" key="5">
    <source>
        <dbReference type="ARBA" id="ARBA00022856"/>
    </source>
</evidence>
<dbReference type="EMBL" id="AYYR01000015">
    <property type="protein sequence ID" value="KRM76949.1"/>
    <property type="molecule type" value="Genomic_DNA"/>
</dbReference>
<dbReference type="Proteomes" id="UP000051845">
    <property type="component" value="Unassembled WGS sequence"/>
</dbReference>
<name>A0A0R2BE53_SECCO</name>
<dbReference type="Gene3D" id="3.10.105.10">
    <property type="entry name" value="Dipeptide-binding Protein, Domain 3"/>
    <property type="match status" value="1"/>
</dbReference>
<dbReference type="SUPFAM" id="SSF53850">
    <property type="entry name" value="Periplasmic binding protein-like II"/>
    <property type="match status" value="1"/>
</dbReference>
<dbReference type="FunFam" id="3.90.76.10:FF:000001">
    <property type="entry name" value="Oligopeptide ABC transporter substrate-binding protein"/>
    <property type="match status" value="1"/>
</dbReference>
<evidence type="ECO:0000256" key="6">
    <source>
        <dbReference type="SAM" id="SignalP"/>
    </source>
</evidence>
<gene>
    <name evidence="8" type="ORF">FC82_GL000745</name>
</gene>
<comment type="similarity">
    <text evidence="2">Belongs to the bacterial solute-binding protein 5 family.</text>
</comment>
<comment type="caution">
    <text evidence="8">The sequence shown here is derived from an EMBL/GenBank/DDBJ whole genome shotgun (WGS) entry which is preliminary data.</text>
</comment>